<keyword evidence="4" id="KW-0418">Kinase</keyword>
<keyword evidence="5" id="KW-0067">ATP-binding</keyword>
<dbReference type="GO" id="GO:0005886">
    <property type="term" value="C:plasma membrane"/>
    <property type="evidence" value="ECO:0007669"/>
    <property type="project" value="TreeGrafter"/>
</dbReference>
<evidence type="ECO:0000313" key="8">
    <source>
        <dbReference type="Proteomes" id="UP000682877"/>
    </source>
</evidence>
<accession>A0A8S2AL29</accession>
<keyword evidence="2" id="KW-0808">Transferase</keyword>
<dbReference type="Proteomes" id="UP000682877">
    <property type="component" value="Chromosome 6"/>
</dbReference>
<dbReference type="AlphaFoldDB" id="A0A8S2AL29"/>
<dbReference type="InterPro" id="IPR011009">
    <property type="entry name" value="Kinase-like_dom_sf"/>
</dbReference>
<organism evidence="7 8">
    <name type="scientific">Arabidopsis arenosa</name>
    <name type="common">Sand rock-cress</name>
    <name type="synonym">Cardaminopsis arenosa</name>
    <dbReference type="NCBI Taxonomy" id="38785"/>
    <lineage>
        <taxon>Eukaryota</taxon>
        <taxon>Viridiplantae</taxon>
        <taxon>Streptophyta</taxon>
        <taxon>Embryophyta</taxon>
        <taxon>Tracheophyta</taxon>
        <taxon>Spermatophyta</taxon>
        <taxon>Magnoliopsida</taxon>
        <taxon>eudicotyledons</taxon>
        <taxon>Gunneridae</taxon>
        <taxon>Pentapetalae</taxon>
        <taxon>rosids</taxon>
        <taxon>malvids</taxon>
        <taxon>Brassicales</taxon>
        <taxon>Brassicaceae</taxon>
        <taxon>Camelineae</taxon>
        <taxon>Arabidopsis</taxon>
    </lineage>
</organism>
<evidence type="ECO:0000256" key="4">
    <source>
        <dbReference type="ARBA" id="ARBA00022777"/>
    </source>
</evidence>
<dbReference type="EMBL" id="LR999456">
    <property type="protein sequence ID" value="CAE6136115.1"/>
    <property type="molecule type" value="Genomic_DNA"/>
</dbReference>
<evidence type="ECO:0000256" key="1">
    <source>
        <dbReference type="ARBA" id="ARBA00022527"/>
    </source>
</evidence>
<keyword evidence="3" id="KW-0547">Nucleotide-binding</keyword>
<evidence type="ECO:0000256" key="6">
    <source>
        <dbReference type="SAM" id="MobiDB-lite"/>
    </source>
</evidence>
<sequence>MDSFIWGGNDDVTCLVRSSNQSTFGNLQLKPPVVWPSPDTIESSKNLTLFEQQWEEMVNRTLKAATKAETSSALKVPAPPPRPRSQEKQSCITEKKVGSAEYSDSDGQFMLRFDLGMILMATDDFSSENTLGQGGFGTVYKTWKRWVEGKPEIIIDPLLIENPRNEIVKLIQIGLLCVQENATKRPTMSSVLIWLGSETIIIPLPKAPAFTWSRSQSESGAMSMSDDVFTELSCR</sequence>
<dbReference type="PANTHER" id="PTHR27002:SF1008">
    <property type="entry name" value="CYSTEINE-RICH RECEPTOR-LIKE PROTEIN KINASE 40-RELATED"/>
    <property type="match status" value="1"/>
</dbReference>
<protein>
    <submittedName>
        <fullName evidence="7">Uncharacterized protein</fullName>
    </submittedName>
</protein>
<keyword evidence="8" id="KW-1185">Reference proteome</keyword>
<evidence type="ECO:0000313" key="7">
    <source>
        <dbReference type="EMBL" id="CAE6136115.1"/>
    </source>
</evidence>
<dbReference type="SUPFAM" id="SSF56112">
    <property type="entry name" value="Protein kinase-like (PK-like)"/>
    <property type="match status" value="1"/>
</dbReference>
<name>A0A8S2AL29_ARAAE</name>
<evidence type="ECO:0000256" key="5">
    <source>
        <dbReference type="ARBA" id="ARBA00022840"/>
    </source>
</evidence>
<dbReference type="Gene3D" id="3.30.200.20">
    <property type="entry name" value="Phosphorylase Kinase, domain 1"/>
    <property type="match status" value="1"/>
</dbReference>
<gene>
    <name evidence="7" type="ORF">AARE701A_LOCUS16840</name>
</gene>
<proteinExistence type="predicted"/>
<feature type="region of interest" description="Disordered" evidence="6">
    <location>
        <begin position="69"/>
        <end position="99"/>
    </location>
</feature>
<dbReference type="GO" id="GO:0005524">
    <property type="term" value="F:ATP binding"/>
    <property type="evidence" value="ECO:0007669"/>
    <property type="project" value="UniProtKB-KW"/>
</dbReference>
<reference evidence="7" key="1">
    <citation type="submission" date="2021-01" db="EMBL/GenBank/DDBJ databases">
        <authorList>
            <person name="Bezrukov I."/>
        </authorList>
    </citation>
    <scope>NUCLEOTIDE SEQUENCE</scope>
</reference>
<evidence type="ECO:0000256" key="2">
    <source>
        <dbReference type="ARBA" id="ARBA00022679"/>
    </source>
</evidence>
<dbReference type="PANTHER" id="PTHR27002">
    <property type="entry name" value="RECEPTOR-LIKE SERINE/THREONINE-PROTEIN KINASE SD1-8"/>
    <property type="match status" value="1"/>
</dbReference>
<evidence type="ECO:0000256" key="3">
    <source>
        <dbReference type="ARBA" id="ARBA00022741"/>
    </source>
</evidence>
<keyword evidence="1" id="KW-0723">Serine/threonine-protein kinase</keyword>
<dbReference type="GO" id="GO:0004674">
    <property type="term" value="F:protein serine/threonine kinase activity"/>
    <property type="evidence" value="ECO:0007669"/>
    <property type="project" value="UniProtKB-KW"/>
</dbReference>